<reference evidence="4" key="3">
    <citation type="submission" date="2025-04" db="UniProtKB">
        <authorList>
            <consortium name="RefSeq"/>
        </authorList>
    </citation>
    <scope>IDENTIFICATION</scope>
    <source>
        <strain evidence="4">CBS 781.70</strain>
    </source>
</reference>
<evidence type="ECO:0000313" key="3">
    <source>
        <dbReference type="Proteomes" id="UP000504638"/>
    </source>
</evidence>
<evidence type="ECO:0000256" key="1">
    <source>
        <dbReference type="SAM" id="SignalP"/>
    </source>
</evidence>
<protein>
    <recommendedName>
        <fullName evidence="5">AA1-like domain-containing protein</fullName>
    </recommendedName>
</protein>
<accession>A0A6G1FUP0</accession>
<evidence type="ECO:0008006" key="5">
    <source>
        <dbReference type="Google" id="ProtNLM"/>
    </source>
</evidence>
<dbReference type="AlphaFoldDB" id="A0A6G1FUP0"/>
<name>A0A6G1FUP0_9PEZI</name>
<dbReference type="RefSeq" id="XP_033531104.1">
    <property type="nucleotide sequence ID" value="XM_033678261.1"/>
</dbReference>
<gene>
    <name evidence="2 4" type="ORF">P152DRAFT_451921</name>
</gene>
<reference evidence="4" key="2">
    <citation type="submission" date="2020-04" db="EMBL/GenBank/DDBJ databases">
        <authorList>
            <consortium name="NCBI Genome Project"/>
        </authorList>
    </citation>
    <scope>NUCLEOTIDE SEQUENCE</scope>
    <source>
        <strain evidence="4">CBS 781.70</strain>
    </source>
</reference>
<feature type="chain" id="PRO_5044631600" description="AA1-like domain-containing protein" evidence="1">
    <location>
        <begin position="19"/>
        <end position="174"/>
    </location>
</feature>
<dbReference type="EMBL" id="ML975172">
    <property type="protein sequence ID" value="KAF1809473.1"/>
    <property type="molecule type" value="Genomic_DNA"/>
</dbReference>
<proteinExistence type="predicted"/>
<evidence type="ECO:0000313" key="2">
    <source>
        <dbReference type="EMBL" id="KAF1809473.1"/>
    </source>
</evidence>
<feature type="signal peptide" evidence="1">
    <location>
        <begin position="1"/>
        <end position="18"/>
    </location>
</feature>
<dbReference type="Proteomes" id="UP000504638">
    <property type="component" value="Unplaced"/>
</dbReference>
<keyword evidence="1" id="KW-0732">Signal</keyword>
<reference evidence="2 4" key="1">
    <citation type="submission" date="2020-01" db="EMBL/GenBank/DDBJ databases">
        <authorList>
            <consortium name="DOE Joint Genome Institute"/>
            <person name="Haridas S."/>
            <person name="Albert R."/>
            <person name="Binder M."/>
            <person name="Bloem J."/>
            <person name="Labutti K."/>
            <person name="Salamov A."/>
            <person name="Andreopoulos B."/>
            <person name="Baker S.E."/>
            <person name="Barry K."/>
            <person name="Bills G."/>
            <person name="Bluhm B.H."/>
            <person name="Cannon C."/>
            <person name="Castanera R."/>
            <person name="Culley D.E."/>
            <person name="Daum C."/>
            <person name="Ezra D."/>
            <person name="Gonzalez J.B."/>
            <person name="Henrissat B."/>
            <person name="Kuo A."/>
            <person name="Liang C."/>
            <person name="Lipzen A."/>
            <person name="Lutzoni F."/>
            <person name="Magnuson J."/>
            <person name="Mondo S."/>
            <person name="Nolan M."/>
            <person name="Ohm R."/>
            <person name="Pangilinan J."/>
            <person name="Park H.-J."/>
            <person name="Ramirez L."/>
            <person name="Alfaro M."/>
            <person name="Sun H."/>
            <person name="Tritt A."/>
            <person name="Yoshinaga Y."/>
            <person name="Zwiers L.-H."/>
            <person name="Turgeon B.G."/>
            <person name="Goodwin S.B."/>
            <person name="Spatafora J.W."/>
            <person name="Crous P.W."/>
            <person name="Grigoriev I.V."/>
        </authorList>
    </citation>
    <scope>NUCLEOTIDE SEQUENCE</scope>
    <source>
        <strain evidence="2 4">CBS 781.70</strain>
    </source>
</reference>
<sequence length="174" mass="19062">MQFLTPLTLLFLTPLLLASPTPRSPISAYEVTNMGLFHGSGRPGNVNNYVVNIRMHDLDPAASDVYTNCTATWPMAEPNTWPHEYVDCADDDGNASFQWKFGRFSSLSDFLFEAKHTYEDPSVGYPNIVTTWAHANVTAGPNADLTCVGGASGVFSCGLRDRIPLRVDVYQAIA</sequence>
<evidence type="ECO:0000313" key="4">
    <source>
        <dbReference type="RefSeq" id="XP_033531104.1"/>
    </source>
</evidence>
<dbReference type="GeneID" id="54418831"/>
<organism evidence="2">
    <name type="scientific">Eremomyces bilateralis CBS 781.70</name>
    <dbReference type="NCBI Taxonomy" id="1392243"/>
    <lineage>
        <taxon>Eukaryota</taxon>
        <taxon>Fungi</taxon>
        <taxon>Dikarya</taxon>
        <taxon>Ascomycota</taxon>
        <taxon>Pezizomycotina</taxon>
        <taxon>Dothideomycetes</taxon>
        <taxon>Dothideomycetes incertae sedis</taxon>
        <taxon>Eremomycetales</taxon>
        <taxon>Eremomycetaceae</taxon>
        <taxon>Eremomyces</taxon>
    </lineage>
</organism>
<keyword evidence="3" id="KW-1185">Reference proteome</keyword>